<proteinExistence type="predicted"/>
<evidence type="ECO:0000256" key="1">
    <source>
        <dbReference type="SAM" id="MobiDB-lite"/>
    </source>
</evidence>
<dbReference type="AlphaFoldDB" id="A0A929MY02"/>
<reference evidence="2" key="1">
    <citation type="submission" date="2020-04" db="EMBL/GenBank/DDBJ databases">
        <title>Deep metagenomics examines the oral microbiome during advanced dental caries in children, revealing novel taxa and co-occurrences with host molecules.</title>
        <authorList>
            <person name="Baker J.L."/>
            <person name="Morton J.T."/>
            <person name="Dinis M."/>
            <person name="Alvarez R."/>
            <person name="Tran N.C."/>
            <person name="Knight R."/>
            <person name="Edlund A."/>
        </authorList>
    </citation>
    <scope>NUCLEOTIDE SEQUENCE</scope>
    <source>
        <strain evidence="2">JCVI_32_bin.64</strain>
    </source>
</reference>
<dbReference type="EMBL" id="JABZFZ010000008">
    <property type="protein sequence ID" value="MBF0939317.1"/>
    <property type="molecule type" value="Genomic_DNA"/>
</dbReference>
<protein>
    <submittedName>
        <fullName evidence="2">Uncharacterized protein</fullName>
    </submittedName>
</protein>
<accession>A0A929MY02</accession>
<feature type="region of interest" description="Disordered" evidence="1">
    <location>
        <begin position="197"/>
        <end position="248"/>
    </location>
</feature>
<gene>
    <name evidence="2" type="ORF">HXK03_00360</name>
</gene>
<feature type="region of interest" description="Disordered" evidence="1">
    <location>
        <begin position="345"/>
        <end position="468"/>
    </location>
</feature>
<sequence>MSEAGKTKGGALKQDQFFRRMQAVADLRYDDSADEAAYRAVLAGIDDCDGAVLRYAQENGYVSDLVGESITNWSYELRCRLQAARARLQEGFATIVNARDTMRSLRDDFNQNVASELLTPEEESLRESSKGQMVVVPASGYYMYTPSECYFETLEVQRRTEREDYCKGLLDQLNDQVGQHGSSVHDTATKQGTAWSERFPSAPEKPSRPAPADQSAGGAVAADGHTGAAPDRVGGPSAPRGGPAPGFDLVAEGFQRPGLPQQAPDSAVVGDLDGVDLVGRPINMTVTPNGLVGGYIPPSAVNASDPRWDPTYRMPTSVRQVSAATAGALGAGLLGPGRSLPSARSVLGGRAAGKPGRTAGIGGTLPAGGKASSVGTRAPASARGGQPIMTPIAAGVPVSGAAEERQKADSRRNDNGENPEEEDQEKEVVPLPYFDPEPKAEPVWDPAHGPGSEDDGVEFSLDLEEWEL</sequence>
<name>A0A929MY02_9ACTO</name>
<feature type="compositionally biased region" description="Acidic residues" evidence="1">
    <location>
        <begin position="452"/>
        <end position="468"/>
    </location>
</feature>
<comment type="caution">
    <text evidence="2">The sequence shown here is derived from an EMBL/GenBank/DDBJ whole genome shotgun (WGS) entry which is preliminary data.</text>
</comment>
<feature type="compositionally biased region" description="Basic and acidic residues" evidence="1">
    <location>
        <begin position="402"/>
        <end position="415"/>
    </location>
</feature>
<dbReference type="Proteomes" id="UP000718630">
    <property type="component" value="Unassembled WGS sequence"/>
</dbReference>
<organism evidence="2 3">
    <name type="scientific">Schaalia georgiae</name>
    <dbReference type="NCBI Taxonomy" id="52768"/>
    <lineage>
        <taxon>Bacteria</taxon>
        <taxon>Bacillati</taxon>
        <taxon>Actinomycetota</taxon>
        <taxon>Actinomycetes</taxon>
        <taxon>Actinomycetales</taxon>
        <taxon>Actinomycetaceae</taxon>
        <taxon>Schaalia</taxon>
    </lineage>
</organism>
<evidence type="ECO:0000313" key="2">
    <source>
        <dbReference type="EMBL" id="MBF0939317.1"/>
    </source>
</evidence>
<evidence type="ECO:0000313" key="3">
    <source>
        <dbReference type="Proteomes" id="UP000718630"/>
    </source>
</evidence>